<dbReference type="GO" id="GO:0004049">
    <property type="term" value="F:anthranilate synthase activity"/>
    <property type="evidence" value="ECO:0007669"/>
    <property type="project" value="TreeGrafter"/>
</dbReference>
<dbReference type="FunFam" id="3.40.50.880:FF:000003">
    <property type="entry name" value="Anthranilate synthase component II"/>
    <property type="match status" value="1"/>
</dbReference>
<dbReference type="NCBIfam" id="TIGR00566">
    <property type="entry name" value="trpG_papA"/>
    <property type="match status" value="1"/>
</dbReference>
<reference evidence="4" key="1">
    <citation type="submission" date="2012-11" db="EMBL/GenBank/DDBJ databases">
        <authorList>
            <person name="Lucero-Rivera Y.E."/>
            <person name="Tovar-Ramirez D."/>
        </authorList>
    </citation>
    <scope>NUCLEOTIDE SEQUENCE [LARGE SCALE GENOMIC DNA]</scope>
    <source>
        <strain evidence="4">Araruama</strain>
    </source>
</reference>
<comment type="caution">
    <text evidence="3">The sequence shown here is derived from an EMBL/GenBank/DDBJ whole genome shotgun (WGS) entry which is preliminary data.</text>
</comment>
<evidence type="ECO:0000313" key="3">
    <source>
        <dbReference type="EMBL" id="ETR74324.1"/>
    </source>
</evidence>
<dbReference type="Pfam" id="PF00117">
    <property type="entry name" value="GATase"/>
    <property type="match status" value="1"/>
</dbReference>
<dbReference type="SUPFAM" id="SSF52317">
    <property type="entry name" value="Class I glutamine amidotransferase-like"/>
    <property type="match status" value="1"/>
</dbReference>
<dbReference type="InterPro" id="IPR017926">
    <property type="entry name" value="GATASE"/>
</dbReference>
<evidence type="ECO:0000313" key="4">
    <source>
        <dbReference type="Proteomes" id="UP000189670"/>
    </source>
</evidence>
<keyword evidence="1 3" id="KW-0315">Glutamine amidotransferase</keyword>
<sequence>MNILFIDNYDSFTYNLVQYFRILECHVNVVRNNESGIDDIIKISDAIVISPGPKRPEHAGDSKKIIQNNLGKLPILGVCLGMQAINEVYGGITCHAPVPMHGKTSRIYHNGQHLFSGLPDSFQAARYHSLIVKKASGVQLDAWTSDNLPMGISDPINHVYGVQFHPESFLSEYGLALLRNFIRHYFRRPKKKLGFSPFFCNKMVLLLKILGCSNLANPVFSAIEMVVSKLLSETCPLGSTTKNLASVFNARYT</sequence>
<dbReference type="PANTHER" id="PTHR43418:SF4">
    <property type="entry name" value="MULTIFUNCTIONAL TRYPTOPHAN BIOSYNTHESIS PROTEIN"/>
    <property type="match status" value="1"/>
</dbReference>
<accession>A0A1V1PHS6</accession>
<dbReference type="Gene3D" id="3.40.50.880">
    <property type="match status" value="1"/>
</dbReference>
<dbReference type="AlphaFoldDB" id="A0A1V1PHS6"/>
<dbReference type="PROSITE" id="PS51273">
    <property type="entry name" value="GATASE_TYPE_1"/>
    <property type="match status" value="1"/>
</dbReference>
<dbReference type="Proteomes" id="UP000189670">
    <property type="component" value="Unassembled WGS sequence"/>
</dbReference>
<dbReference type="PRINTS" id="PR00096">
    <property type="entry name" value="GATASE"/>
</dbReference>
<name>A0A1V1PHS6_9BACT</name>
<organism evidence="3 4">
    <name type="scientific">Candidatus Magnetoglobus multicellularis str. Araruama</name>
    <dbReference type="NCBI Taxonomy" id="890399"/>
    <lineage>
        <taxon>Bacteria</taxon>
        <taxon>Pseudomonadati</taxon>
        <taxon>Thermodesulfobacteriota</taxon>
        <taxon>Desulfobacteria</taxon>
        <taxon>Desulfobacterales</taxon>
        <taxon>Desulfobacteraceae</taxon>
        <taxon>Candidatus Magnetoglobus</taxon>
    </lineage>
</organism>
<proteinExistence type="predicted"/>
<dbReference type="InterPro" id="IPR050472">
    <property type="entry name" value="Anth_synth/Amidotransfase"/>
</dbReference>
<evidence type="ECO:0000259" key="2">
    <source>
        <dbReference type="Pfam" id="PF00117"/>
    </source>
</evidence>
<evidence type="ECO:0000256" key="1">
    <source>
        <dbReference type="ARBA" id="ARBA00022962"/>
    </source>
</evidence>
<dbReference type="CDD" id="cd01743">
    <property type="entry name" value="GATase1_Anthranilate_Synthase"/>
    <property type="match status" value="1"/>
</dbReference>
<dbReference type="GO" id="GO:0000162">
    <property type="term" value="P:L-tryptophan biosynthetic process"/>
    <property type="evidence" value="ECO:0007669"/>
    <property type="project" value="TreeGrafter"/>
</dbReference>
<protein>
    <submittedName>
        <fullName evidence="3">Glutamine amidotransferase of anthranilate synthase</fullName>
    </submittedName>
</protein>
<dbReference type="GO" id="GO:0016740">
    <property type="term" value="F:transferase activity"/>
    <property type="evidence" value="ECO:0007669"/>
    <property type="project" value="UniProtKB-KW"/>
</dbReference>
<dbReference type="InterPro" id="IPR029062">
    <property type="entry name" value="Class_I_gatase-like"/>
</dbReference>
<dbReference type="EMBL" id="ATBP01000011">
    <property type="protein sequence ID" value="ETR74324.1"/>
    <property type="molecule type" value="Genomic_DNA"/>
</dbReference>
<dbReference type="PANTHER" id="PTHR43418">
    <property type="entry name" value="MULTIFUNCTIONAL TRYPTOPHAN BIOSYNTHESIS PROTEIN-RELATED"/>
    <property type="match status" value="1"/>
</dbReference>
<dbReference type="GO" id="GO:0005829">
    <property type="term" value="C:cytosol"/>
    <property type="evidence" value="ECO:0007669"/>
    <property type="project" value="TreeGrafter"/>
</dbReference>
<dbReference type="InterPro" id="IPR006221">
    <property type="entry name" value="TrpG/PapA_dom"/>
</dbReference>
<keyword evidence="3" id="KW-0808">Transferase</keyword>
<gene>
    <name evidence="3" type="ORF">OMM_00276</name>
</gene>
<feature type="domain" description="Glutamine amidotransferase" evidence="2">
    <location>
        <begin position="5"/>
        <end position="183"/>
    </location>
</feature>
<dbReference type="PRINTS" id="PR00097">
    <property type="entry name" value="ANTSNTHASEII"/>
</dbReference>